<dbReference type="PIRSF" id="PIRSF005719">
    <property type="entry name" value="SMC"/>
    <property type="match status" value="1"/>
</dbReference>
<dbReference type="FunFam" id="3.40.50.300:FF:000481">
    <property type="entry name" value="Structural maintenance of chromosomes 4"/>
    <property type="match status" value="1"/>
</dbReference>
<dbReference type="InterPro" id="IPR036277">
    <property type="entry name" value="SMC_hinge_sf"/>
</dbReference>
<keyword evidence="8" id="KW-0226">DNA condensation</keyword>
<sequence>MSSKSPLSPNRQQADKDQEEEVENDSDEEGGLRIDEDIYIPPPPRAFTQRQESEHRLIISQIINKNFKSYAGEVIIGPFNVCFSAIVGPNGSGKSNVIDAMLFVFGYRANRIRSKKISSLIHSSSEHPNCNSCTVSVHFQKIRDKADGEYEIIPDSQVIISRTAFKDSSSYYELNGRKVQFKEIARLLRNESVDLDHNRFLILQGEVEQIALMKPKGQNENDTGMLEFLEDIIGTSRYKEPLEKLMDKVEMLSEQVIEKTNRLRIAERERDTLIEPMQEAVNYLKLENKITKLQHKLYHCKKADAIDAMKDKEEAHKELESHLNELKAEVNKVHEKKEDLQKELKEKCKKWDSIQQQKDAATGKFEEIKKKDEALHADLVETNKRRKADMASIKTEQIKLQELARVPEKNAGTIQECEHLIEKNASKKEEEEKDLESLMGSLKKKTAPLMEKRAELEKQLIDHRKNVNEAKAKFNLAESELQIYTSVEQKEKEKFERLKDAVQTAAKTLQDRRENLEIFKKKIPRTEKSLHEVRTQLQELKNQEIEAAIKLKAMRVQFEESRSAMSASKSRSKVLDFLMEKKKAGIVPGLVGRLGDLGAVDVQYDIAVSTACGVLDSMVVDTVDTAERCIKLLREFDVGRAHFIALEKQAHLVGVFQRRVEFPENVPRVFDLIKVNDKSVLPAFYYGLQNTLLARDLEQGSRIAYGAQRYRVVTLQGNIIESSGAMSGGGRPMKGRIGQRVVSNEPTVADIGKLEKNLEEVFQECNRLRAKQPQLEDQIKTLQTALDEMTLNRDKFQIEVDTIMEQVPSLKQQLKIQEQKVAESKSSPERVEELNQAVEAAREILENTQETSQSVEDAVLRINDEIEEASGGKVKELQKKISDLAKAIDKARKEIVRLQVEIKTSERNTEKTKERIQQLENNVESCKTRITEIQEEKTSIEEEAKKILEQIKGHEEALKERDEASSDLRDDVAKLHKQENKIKLTIIDLNEKFKSSQTTITEFKKKIDHYEQGIRGLQLNNIPNEPAETLPELTEEQISGMDTRTIANNLAAMKERLPETIPNMQKIKDYLEKDAVFLQRSAEVRDVSAKRNKMREAYDDARKRRMEEFHDGFNTITTKLKEMYQMITMGGAAELELVDSLDPFTEGIAFSVRPPKKSWKNISNLSGGEKTLSSLALVFALHHYKPTPLYFMDEIDAALDFKNVSIVGHYIKDRTKNAQFIVVSLRNEMFELADTLVGIYKTFNATKSCTVYVKKVYTAHPEFAIRREAPRTLISLTQAPTVVEKRPQCHRMPLTCPAILKQQSQVPAIGGPNFIPSTSPLSPPTPTIESRAMRKSDATLGDKTPTTSRKSRRKSNA</sequence>
<dbReference type="Gene3D" id="1.20.1060.20">
    <property type="match status" value="1"/>
</dbReference>
<evidence type="ECO:0000256" key="8">
    <source>
        <dbReference type="ARBA" id="ARBA00023067"/>
    </source>
</evidence>
<dbReference type="Gene3D" id="3.40.50.300">
    <property type="entry name" value="P-loop containing nucleotide triphosphate hydrolases"/>
    <property type="match status" value="2"/>
</dbReference>
<keyword evidence="6" id="KW-0067">ATP-binding</keyword>
<evidence type="ECO:0000256" key="6">
    <source>
        <dbReference type="ARBA" id="ARBA00022840"/>
    </source>
</evidence>
<dbReference type="SMART" id="SM00968">
    <property type="entry name" value="SMC_hinge"/>
    <property type="match status" value="1"/>
</dbReference>
<evidence type="ECO:0000256" key="5">
    <source>
        <dbReference type="ARBA" id="ARBA00022776"/>
    </source>
</evidence>
<evidence type="ECO:0000259" key="14">
    <source>
        <dbReference type="SMART" id="SM00968"/>
    </source>
</evidence>
<dbReference type="GO" id="GO:0007076">
    <property type="term" value="P:mitotic chromosome condensation"/>
    <property type="evidence" value="ECO:0007669"/>
    <property type="project" value="TreeGrafter"/>
</dbReference>
<evidence type="ECO:0000256" key="3">
    <source>
        <dbReference type="ARBA" id="ARBA00022618"/>
    </source>
</evidence>
<evidence type="ECO:0000256" key="1">
    <source>
        <dbReference type="ARBA" id="ARBA00004123"/>
    </source>
</evidence>
<dbReference type="InterPro" id="IPR024704">
    <property type="entry name" value="SMC"/>
</dbReference>
<keyword evidence="3" id="KW-0132">Cell division</keyword>
<feature type="coiled-coil region" evidence="12">
    <location>
        <begin position="302"/>
        <end position="357"/>
    </location>
</feature>
<feature type="region of interest" description="Disordered" evidence="13">
    <location>
        <begin position="1"/>
        <end position="42"/>
    </location>
</feature>
<evidence type="ECO:0000256" key="2">
    <source>
        <dbReference type="ARBA" id="ARBA00006005"/>
    </source>
</evidence>
<dbReference type="Pfam" id="PF06470">
    <property type="entry name" value="SMC_hinge"/>
    <property type="match status" value="1"/>
</dbReference>
<keyword evidence="5" id="KW-0498">Mitosis</keyword>
<comment type="subcellular location">
    <subcellularLocation>
        <location evidence="1 11">Nucleus</location>
    </subcellularLocation>
</comment>
<feature type="compositionally biased region" description="Acidic residues" evidence="13">
    <location>
        <begin position="17"/>
        <end position="29"/>
    </location>
</feature>
<evidence type="ECO:0000256" key="11">
    <source>
        <dbReference type="PIRNR" id="PIRNR005719"/>
    </source>
</evidence>
<feature type="coiled-coil region" evidence="12">
    <location>
        <begin position="242"/>
        <end position="269"/>
    </location>
</feature>
<feature type="coiled-coil region" evidence="12">
    <location>
        <begin position="751"/>
        <end position="799"/>
    </location>
</feature>
<dbReference type="InterPro" id="IPR010935">
    <property type="entry name" value="SMC_hinge"/>
</dbReference>
<dbReference type="FunFam" id="3.40.50.300:FF:000585">
    <property type="entry name" value="Structural maintenance of chromosomes 4"/>
    <property type="match status" value="1"/>
</dbReference>
<evidence type="ECO:0000256" key="10">
    <source>
        <dbReference type="ARBA" id="ARBA00023306"/>
    </source>
</evidence>
<keyword evidence="10" id="KW-0131">Cell cycle</keyword>
<evidence type="ECO:0000256" key="13">
    <source>
        <dbReference type="SAM" id="MobiDB-lite"/>
    </source>
</evidence>
<dbReference type="InterPro" id="IPR003395">
    <property type="entry name" value="RecF/RecN/SMC_N"/>
</dbReference>
<protein>
    <recommendedName>
        <fullName evidence="11">Structural maintenance of chromosomes protein</fullName>
    </recommendedName>
</protein>
<dbReference type="SUPFAM" id="SSF75553">
    <property type="entry name" value="Smc hinge domain"/>
    <property type="match status" value="1"/>
</dbReference>
<gene>
    <name evidence="15" type="ORF">BBRV_LOCUS34554</name>
</gene>
<dbReference type="SUPFAM" id="SSF52540">
    <property type="entry name" value="P-loop containing nucleoside triphosphate hydrolases"/>
    <property type="match status" value="1"/>
</dbReference>
<accession>A0A6V7IYQ0</accession>
<feature type="coiled-coil region" evidence="12">
    <location>
        <begin position="831"/>
        <end position="957"/>
    </location>
</feature>
<name>A0A6V7IYQ0_9HYME</name>
<dbReference type="InterPro" id="IPR027417">
    <property type="entry name" value="P-loop_NTPase"/>
</dbReference>
<evidence type="ECO:0000256" key="7">
    <source>
        <dbReference type="ARBA" id="ARBA00023054"/>
    </source>
</evidence>
<dbReference type="PANTHER" id="PTHR18937">
    <property type="entry name" value="STRUCTURAL MAINTENANCE OF CHROMOSOMES SMC FAMILY MEMBER"/>
    <property type="match status" value="1"/>
</dbReference>
<feature type="domain" description="SMC hinge" evidence="14">
    <location>
        <begin position="588"/>
        <end position="704"/>
    </location>
</feature>
<feature type="region of interest" description="Disordered" evidence="13">
    <location>
        <begin position="1309"/>
        <end position="1357"/>
    </location>
</feature>
<feature type="compositionally biased region" description="Polar residues" evidence="13">
    <location>
        <begin position="1"/>
        <end position="12"/>
    </location>
</feature>
<evidence type="ECO:0000256" key="9">
    <source>
        <dbReference type="ARBA" id="ARBA00023242"/>
    </source>
</evidence>
<dbReference type="EMBL" id="CADCXW020000009">
    <property type="protein sequence ID" value="CAD1543246.1"/>
    <property type="molecule type" value="Genomic_DNA"/>
</dbReference>
<reference evidence="15" key="1">
    <citation type="submission" date="2020-07" db="EMBL/GenBank/DDBJ databases">
        <authorList>
            <person name="Ferguson B K."/>
        </authorList>
    </citation>
    <scope>NUCLEOTIDE SEQUENCE</scope>
    <source>
        <strain evidence="15">L06</strain>
    </source>
</reference>
<dbReference type="GO" id="GO:0005524">
    <property type="term" value="F:ATP binding"/>
    <property type="evidence" value="ECO:0007669"/>
    <property type="project" value="UniProtKB-KW"/>
</dbReference>
<keyword evidence="9 11" id="KW-0539">Nucleus</keyword>
<evidence type="ECO:0000313" key="15">
    <source>
        <dbReference type="EMBL" id="CAD1543246.1"/>
    </source>
</evidence>
<organism evidence="15">
    <name type="scientific">Bracon brevicornis</name>
    <dbReference type="NCBI Taxonomy" id="1563983"/>
    <lineage>
        <taxon>Eukaryota</taxon>
        <taxon>Metazoa</taxon>
        <taxon>Ecdysozoa</taxon>
        <taxon>Arthropoda</taxon>
        <taxon>Hexapoda</taxon>
        <taxon>Insecta</taxon>
        <taxon>Pterygota</taxon>
        <taxon>Neoptera</taxon>
        <taxon>Endopterygota</taxon>
        <taxon>Hymenoptera</taxon>
        <taxon>Apocrita</taxon>
        <taxon>Ichneumonoidea</taxon>
        <taxon>Braconidae</taxon>
        <taxon>Braconinae</taxon>
        <taxon>Bracon</taxon>
    </lineage>
</organism>
<dbReference type="Gene3D" id="3.30.70.1620">
    <property type="match status" value="1"/>
</dbReference>
<proteinExistence type="inferred from homology"/>
<dbReference type="GO" id="GO:0051301">
    <property type="term" value="P:cell division"/>
    <property type="evidence" value="ECO:0007669"/>
    <property type="project" value="UniProtKB-KW"/>
</dbReference>
<keyword evidence="4" id="KW-0547">Nucleotide-binding</keyword>
<feature type="coiled-coil region" evidence="12">
    <location>
        <begin position="414"/>
        <end position="557"/>
    </location>
</feature>
<dbReference type="GO" id="GO:0016887">
    <property type="term" value="F:ATP hydrolysis activity"/>
    <property type="evidence" value="ECO:0007669"/>
    <property type="project" value="InterPro"/>
</dbReference>
<keyword evidence="7 12" id="KW-0175">Coiled coil</keyword>
<comment type="similarity">
    <text evidence="2">Belongs to the SMC family. SMC4 subfamily.</text>
</comment>
<evidence type="ECO:0000256" key="4">
    <source>
        <dbReference type="ARBA" id="ARBA00022741"/>
    </source>
</evidence>
<dbReference type="Gene3D" id="1.10.287.1490">
    <property type="match status" value="1"/>
</dbReference>
<evidence type="ECO:0000256" key="12">
    <source>
        <dbReference type="SAM" id="Coils"/>
    </source>
</evidence>
<dbReference type="GO" id="GO:0000796">
    <property type="term" value="C:condensin complex"/>
    <property type="evidence" value="ECO:0007669"/>
    <property type="project" value="TreeGrafter"/>
</dbReference>
<dbReference type="PANTHER" id="PTHR18937:SF172">
    <property type="entry name" value="STRUCTURAL MAINTENANCE OF CHROMOSOMES PROTEIN"/>
    <property type="match status" value="1"/>
</dbReference>
<dbReference type="GO" id="GO:0005634">
    <property type="term" value="C:nucleus"/>
    <property type="evidence" value="ECO:0007669"/>
    <property type="project" value="UniProtKB-SubCell"/>
</dbReference>
<dbReference type="Pfam" id="PF02463">
    <property type="entry name" value="SMC_N"/>
    <property type="match status" value="1"/>
</dbReference>